<dbReference type="InterPro" id="IPR011006">
    <property type="entry name" value="CheY-like_superfamily"/>
</dbReference>
<dbReference type="STRING" id="247279.NIES1031_10110"/>
<keyword evidence="1 2" id="KW-0597">Phosphoprotein</keyword>
<name>A0A1U7HU57_9CHRO</name>
<evidence type="ECO:0000256" key="1">
    <source>
        <dbReference type="ARBA" id="ARBA00022553"/>
    </source>
</evidence>
<evidence type="ECO:0000313" key="4">
    <source>
        <dbReference type="EMBL" id="OKH27064.1"/>
    </source>
</evidence>
<keyword evidence="5" id="KW-1185">Reference proteome</keyword>
<dbReference type="Pfam" id="PF00072">
    <property type="entry name" value="Response_reg"/>
    <property type="match status" value="1"/>
</dbReference>
<dbReference type="AlphaFoldDB" id="A0A1U7HU57"/>
<evidence type="ECO:0000259" key="3">
    <source>
        <dbReference type="PROSITE" id="PS50110"/>
    </source>
</evidence>
<dbReference type="InterPro" id="IPR050595">
    <property type="entry name" value="Bact_response_regulator"/>
</dbReference>
<protein>
    <submittedName>
        <fullName evidence="4">Two-component system response regulator</fullName>
    </submittedName>
</protein>
<dbReference type="SMART" id="SM00448">
    <property type="entry name" value="REC"/>
    <property type="match status" value="1"/>
</dbReference>
<dbReference type="CDD" id="cd17552">
    <property type="entry name" value="REC_RR468-like"/>
    <property type="match status" value="1"/>
</dbReference>
<evidence type="ECO:0000313" key="5">
    <source>
        <dbReference type="Proteomes" id="UP000185984"/>
    </source>
</evidence>
<feature type="domain" description="Response regulatory" evidence="3">
    <location>
        <begin position="4"/>
        <end position="121"/>
    </location>
</feature>
<dbReference type="InterPro" id="IPR001789">
    <property type="entry name" value="Sig_transdc_resp-reg_receiver"/>
</dbReference>
<gene>
    <name evidence="4" type="ORF">NIES1031_10110</name>
</gene>
<comment type="caution">
    <text evidence="4">The sequence shown here is derived from an EMBL/GenBank/DDBJ whole genome shotgun (WGS) entry which is preliminary data.</text>
</comment>
<dbReference type="Proteomes" id="UP000185984">
    <property type="component" value="Unassembled WGS sequence"/>
</dbReference>
<dbReference type="PROSITE" id="PS50110">
    <property type="entry name" value="RESPONSE_REGULATORY"/>
    <property type="match status" value="1"/>
</dbReference>
<dbReference type="SUPFAM" id="SSF52172">
    <property type="entry name" value="CheY-like"/>
    <property type="match status" value="1"/>
</dbReference>
<accession>A0A1U7HU57</accession>
<organism evidence="4 5">
    <name type="scientific">Chroogloeocystis siderophila 5.2 s.c.1</name>
    <dbReference type="NCBI Taxonomy" id="247279"/>
    <lineage>
        <taxon>Bacteria</taxon>
        <taxon>Bacillati</taxon>
        <taxon>Cyanobacteriota</taxon>
        <taxon>Cyanophyceae</taxon>
        <taxon>Oscillatoriophycideae</taxon>
        <taxon>Chroococcales</taxon>
        <taxon>Chroococcaceae</taxon>
        <taxon>Chroogloeocystis</taxon>
    </lineage>
</organism>
<sequence>MTKRILMVDDDEDICKLVQIALEKFAGWTTIVAESGQEGLFIAKTQPLDAILLDVSMPDIDGVQLFTQLQADATTCSIPVILLTAKILPSDRQRFAQISVAGVITKPFNPLTIWTQIAAILGW</sequence>
<dbReference type="PANTHER" id="PTHR44591">
    <property type="entry name" value="STRESS RESPONSE REGULATOR PROTEIN 1"/>
    <property type="match status" value="1"/>
</dbReference>
<proteinExistence type="predicted"/>
<dbReference type="PANTHER" id="PTHR44591:SF22">
    <property type="entry name" value="CHEY SUBFAMILY"/>
    <property type="match status" value="1"/>
</dbReference>
<feature type="modified residue" description="4-aspartylphosphate" evidence="2">
    <location>
        <position position="54"/>
    </location>
</feature>
<evidence type="ECO:0000256" key="2">
    <source>
        <dbReference type="PROSITE-ProRule" id="PRU00169"/>
    </source>
</evidence>
<dbReference type="Gene3D" id="3.40.50.2300">
    <property type="match status" value="1"/>
</dbReference>
<dbReference type="GO" id="GO:0000160">
    <property type="term" value="P:phosphorelay signal transduction system"/>
    <property type="evidence" value="ECO:0007669"/>
    <property type="project" value="InterPro"/>
</dbReference>
<dbReference type="EMBL" id="MRCC01000007">
    <property type="protein sequence ID" value="OKH27064.1"/>
    <property type="molecule type" value="Genomic_DNA"/>
</dbReference>
<reference evidence="4 5" key="1">
    <citation type="submission" date="2016-11" db="EMBL/GenBank/DDBJ databases">
        <title>Draft Genome Sequences of Nine Cyanobacterial Strains from Diverse Habitats.</title>
        <authorList>
            <person name="Zhu T."/>
            <person name="Hou S."/>
            <person name="Lu X."/>
            <person name="Hess W.R."/>
        </authorList>
    </citation>
    <scope>NUCLEOTIDE SEQUENCE [LARGE SCALE GENOMIC DNA]</scope>
    <source>
        <strain evidence="4 5">5.2 s.c.1</strain>
    </source>
</reference>
<dbReference type="RefSeq" id="WP_073549276.1">
    <property type="nucleotide sequence ID" value="NZ_CAWMVK010000041.1"/>
</dbReference>
<dbReference type="OrthoDB" id="424582at2"/>